<dbReference type="PANTHER" id="PTHR33204">
    <property type="entry name" value="TRANSCRIPTIONAL REGULATOR, MARR FAMILY"/>
    <property type="match status" value="1"/>
</dbReference>
<dbReference type="SUPFAM" id="SSF46785">
    <property type="entry name" value="Winged helix' DNA-binding domain"/>
    <property type="match status" value="1"/>
</dbReference>
<evidence type="ECO:0000256" key="1">
    <source>
        <dbReference type="ARBA" id="ARBA00023015"/>
    </source>
</evidence>
<organism evidence="5 6">
    <name type="scientific">Asanoa iriomotensis</name>
    <dbReference type="NCBI Taxonomy" id="234613"/>
    <lineage>
        <taxon>Bacteria</taxon>
        <taxon>Bacillati</taxon>
        <taxon>Actinomycetota</taxon>
        <taxon>Actinomycetes</taxon>
        <taxon>Micromonosporales</taxon>
        <taxon>Micromonosporaceae</taxon>
        <taxon>Asanoa</taxon>
    </lineage>
</organism>
<keyword evidence="6" id="KW-1185">Reference proteome</keyword>
<accession>A0ABQ4C882</accession>
<dbReference type="Gene3D" id="1.10.10.10">
    <property type="entry name" value="Winged helix-like DNA-binding domain superfamily/Winged helix DNA-binding domain"/>
    <property type="match status" value="1"/>
</dbReference>
<keyword evidence="2" id="KW-0238">DNA-binding</keyword>
<dbReference type="Proteomes" id="UP000624325">
    <property type="component" value="Unassembled WGS sequence"/>
</dbReference>
<keyword evidence="3" id="KW-0804">Transcription</keyword>
<reference evidence="5 6" key="1">
    <citation type="submission" date="2021-01" db="EMBL/GenBank/DDBJ databases">
        <title>Whole genome shotgun sequence of Asanoa iriomotensis NBRC 100142.</title>
        <authorList>
            <person name="Komaki H."/>
            <person name="Tamura T."/>
        </authorList>
    </citation>
    <scope>NUCLEOTIDE SEQUENCE [LARGE SCALE GENOMIC DNA]</scope>
    <source>
        <strain evidence="5 6">NBRC 100142</strain>
    </source>
</reference>
<name>A0ABQ4C882_9ACTN</name>
<evidence type="ECO:0000256" key="3">
    <source>
        <dbReference type="ARBA" id="ARBA00023163"/>
    </source>
</evidence>
<proteinExistence type="predicted"/>
<evidence type="ECO:0000313" key="6">
    <source>
        <dbReference type="Proteomes" id="UP000624325"/>
    </source>
</evidence>
<dbReference type="InterPro" id="IPR002577">
    <property type="entry name" value="HTH_HxlR"/>
</dbReference>
<dbReference type="Pfam" id="PF01638">
    <property type="entry name" value="HxlR"/>
    <property type="match status" value="1"/>
</dbReference>
<feature type="domain" description="HTH hxlR-type" evidence="4">
    <location>
        <begin position="16"/>
        <end position="114"/>
    </location>
</feature>
<sequence length="120" mass="13516">MDPVTRPLDPDLFAACDDARPMIRIGDKWTTKLVVCLRDGPRRFNELLRPLRGITPKVLTESLRAMERDGLVVRTAYAENPPRVEYALTPFGRTLLEPLAAICTWTAQHQSTLNEVRAAS</sequence>
<dbReference type="InterPro" id="IPR036388">
    <property type="entry name" value="WH-like_DNA-bd_sf"/>
</dbReference>
<evidence type="ECO:0000313" key="5">
    <source>
        <dbReference type="EMBL" id="GIF58982.1"/>
    </source>
</evidence>
<comment type="caution">
    <text evidence="5">The sequence shown here is derived from an EMBL/GenBank/DDBJ whole genome shotgun (WGS) entry which is preliminary data.</text>
</comment>
<protein>
    <submittedName>
        <fullName evidence="5">HxlR family transcriptional regulator</fullName>
    </submittedName>
</protein>
<dbReference type="PANTHER" id="PTHR33204:SF39">
    <property type="entry name" value="TRANSCRIPTIONAL REGULATORY PROTEIN"/>
    <property type="match status" value="1"/>
</dbReference>
<gene>
    <name evidence="5" type="ORF">Air01nite_50770</name>
</gene>
<dbReference type="PROSITE" id="PS51118">
    <property type="entry name" value="HTH_HXLR"/>
    <property type="match status" value="1"/>
</dbReference>
<dbReference type="InterPro" id="IPR036390">
    <property type="entry name" value="WH_DNA-bd_sf"/>
</dbReference>
<evidence type="ECO:0000256" key="2">
    <source>
        <dbReference type="ARBA" id="ARBA00023125"/>
    </source>
</evidence>
<dbReference type="EMBL" id="BONC01000040">
    <property type="protein sequence ID" value="GIF58982.1"/>
    <property type="molecule type" value="Genomic_DNA"/>
</dbReference>
<evidence type="ECO:0000259" key="4">
    <source>
        <dbReference type="PROSITE" id="PS51118"/>
    </source>
</evidence>
<keyword evidence="1" id="KW-0805">Transcription regulation</keyword>